<keyword evidence="2" id="KW-1133">Transmembrane helix</keyword>
<proteinExistence type="predicted"/>
<dbReference type="Pfam" id="PF22514">
    <property type="entry name" value="EXPB1_D1"/>
    <property type="match status" value="1"/>
</dbReference>
<feature type="compositionally biased region" description="Basic and acidic residues" evidence="1">
    <location>
        <begin position="107"/>
        <end position="118"/>
    </location>
</feature>
<sequence length="348" mass="37951">AAVEAVATADVPEGRRREAMATVTKLLRNIVTSPAEAVLIWMLVLAAVLAASAHENALDPKGSNNNNTNTNNNDTNTNNNNSTTSESDGTVPVLKSNLRKTNTSEAAAEHPLRRPRDSWKYDEELEMMDLQSQSLSNNATLLASSSGRYSCESHRQPRASKCTGCPPMYKGKPCASTTWYEDTTRGACGCGNRGHVPDDFWTLTHYTAAINCVNLDHGDPAKSWCPANCGHCYQLCSTGGATQGQSTAEGVCRVFKVTNRCGDGWDQRHPDWCSQRMSHSHCSNDPNSCKKTGNTNIFGYPAHFDLQDFHRQITSGLGWDNSEVTFEHVSCDRWKGPQGASCNGCPSR</sequence>
<organism evidence="3 4">
    <name type="scientific">Polarella glacialis</name>
    <name type="common">Dinoflagellate</name>
    <dbReference type="NCBI Taxonomy" id="89957"/>
    <lineage>
        <taxon>Eukaryota</taxon>
        <taxon>Sar</taxon>
        <taxon>Alveolata</taxon>
        <taxon>Dinophyceae</taxon>
        <taxon>Suessiales</taxon>
        <taxon>Suessiaceae</taxon>
        <taxon>Polarella</taxon>
    </lineage>
</organism>
<feature type="non-terminal residue" evidence="3">
    <location>
        <position position="348"/>
    </location>
</feature>
<reference evidence="3" key="1">
    <citation type="submission" date="2021-02" db="EMBL/GenBank/DDBJ databases">
        <authorList>
            <person name="Dougan E. K."/>
            <person name="Rhodes N."/>
            <person name="Thang M."/>
            <person name="Chan C."/>
        </authorList>
    </citation>
    <scope>NUCLEOTIDE SEQUENCE</scope>
</reference>
<evidence type="ECO:0008006" key="5">
    <source>
        <dbReference type="Google" id="ProtNLM"/>
    </source>
</evidence>
<feature type="compositionally biased region" description="Low complexity" evidence="1">
    <location>
        <begin position="63"/>
        <end position="85"/>
    </location>
</feature>
<gene>
    <name evidence="3" type="ORF">PGLA2088_LOCUS47865</name>
</gene>
<evidence type="ECO:0000256" key="2">
    <source>
        <dbReference type="SAM" id="Phobius"/>
    </source>
</evidence>
<accession>A0A813LRC0</accession>
<evidence type="ECO:0000313" key="3">
    <source>
        <dbReference type="EMBL" id="CAE8735496.1"/>
    </source>
</evidence>
<evidence type="ECO:0000313" key="4">
    <source>
        <dbReference type="Proteomes" id="UP000626109"/>
    </source>
</evidence>
<dbReference type="SUPFAM" id="SSF50685">
    <property type="entry name" value="Barwin-like endoglucanases"/>
    <property type="match status" value="1"/>
</dbReference>
<dbReference type="CDD" id="cd22278">
    <property type="entry name" value="DPBB_GH45_endoglucanase"/>
    <property type="match status" value="1"/>
</dbReference>
<dbReference type="InterPro" id="IPR036908">
    <property type="entry name" value="RlpA-like_sf"/>
</dbReference>
<name>A0A813LRC0_POLGL</name>
<dbReference type="Gene3D" id="2.40.40.10">
    <property type="entry name" value="RlpA-like domain"/>
    <property type="match status" value="1"/>
</dbReference>
<evidence type="ECO:0000256" key="1">
    <source>
        <dbReference type="SAM" id="MobiDB-lite"/>
    </source>
</evidence>
<feature type="transmembrane region" description="Helical" evidence="2">
    <location>
        <begin position="26"/>
        <end position="51"/>
    </location>
</feature>
<keyword evidence="2" id="KW-0812">Transmembrane</keyword>
<dbReference type="Proteomes" id="UP000626109">
    <property type="component" value="Unassembled WGS sequence"/>
</dbReference>
<protein>
    <recommendedName>
        <fullName evidence="5">Cellulase</fullName>
    </recommendedName>
</protein>
<comment type="caution">
    <text evidence="3">The sequence shown here is derived from an EMBL/GenBank/DDBJ whole genome shotgun (WGS) entry which is preliminary data.</text>
</comment>
<feature type="region of interest" description="Disordered" evidence="1">
    <location>
        <begin position="57"/>
        <end position="92"/>
    </location>
</feature>
<dbReference type="AlphaFoldDB" id="A0A813LRC0"/>
<feature type="region of interest" description="Disordered" evidence="1">
    <location>
        <begin position="99"/>
        <end position="118"/>
    </location>
</feature>
<dbReference type="EMBL" id="CAJNNW010036551">
    <property type="protein sequence ID" value="CAE8735496.1"/>
    <property type="molecule type" value="Genomic_DNA"/>
</dbReference>
<keyword evidence="2" id="KW-0472">Membrane</keyword>